<sequence>MLFIYFHFSTFSQMKLKNSFLPAMLVFGVVALSSCEKNDHEESAQPTFDQGALSHVMLDSAEVTSFKVAGKQLSQVNHYNQETGEVESFDKYERDNKGRLIKSTTYGGKSQTVLTEQHFTYSDKGELSKSVATYFVGGKPEYQNYTTYSYDAANKLSKKSIYEGTEEKGKLKSFTTYQAMPNGNYAQEKQFVIDGTGEAKLYATTTNSYDSNPNPLHAFAEPGAASSPNNLVRSSMEVHNSKKAFTRSYSYKYDDSGMPISQTVTLPNGKSQTFNYVYSN</sequence>
<dbReference type="AlphaFoldDB" id="A0A1N6Y477"/>
<keyword evidence="2" id="KW-1185">Reference proteome</keyword>
<protein>
    <submittedName>
        <fullName evidence="1">Uncharacterized protein</fullName>
    </submittedName>
</protein>
<dbReference type="STRING" id="1077936.SAMN05421545_2248"/>
<dbReference type="Proteomes" id="UP000185924">
    <property type="component" value="Unassembled WGS sequence"/>
</dbReference>
<name>A0A1N6Y477_9BACT</name>
<gene>
    <name evidence="1" type="ORF">SAMN05421545_2248</name>
</gene>
<organism evidence="1 2">
    <name type="scientific">Pontibacter lucknowensis</name>
    <dbReference type="NCBI Taxonomy" id="1077936"/>
    <lineage>
        <taxon>Bacteria</taxon>
        <taxon>Pseudomonadati</taxon>
        <taxon>Bacteroidota</taxon>
        <taxon>Cytophagia</taxon>
        <taxon>Cytophagales</taxon>
        <taxon>Hymenobacteraceae</taxon>
        <taxon>Pontibacter</taxon>
    </lineage>
</organism>
<evidence type="ECO:0000313" key="1">
    <source>
        <dbReference type="EMBL" id="SIR09344.1"/>
    </source>
</evidence>
<reference evidence="2" key="1">
    <citation type="submission" date="2017-01" db="EMBL/GenBank/DDBJ databases">
        <authorList>
            <person name="Varghese N."/>
            <person name="Submissions S."/>
        </authorList>
    </citation>
    <scope>NUCLEOTIDE SEQUENCE [LARGE SCALE GENOMIC DNA]</scope>
    <source>
        <strain evidence="2">DM9</strain>
    </source>
</reference>
<dbReference type="EMBL" id="FTNM01000003">
    <property type="protein sequence ID" value="SIR09344.1"/>
    <property type="molecule type" value="Genomic_DNA"/>
</dbReference>
<proteinExistence type="predicted"/>
<evidence type="ECO:0000313" key="2">
    <source>
        <dbReference type="Proteomes" id="UP000185924"/>
    </source>
</evidence>
<accession>A0A1N6Y477</accession>